<evidence type="ECO:0000313" key="2">
    <source>
        <dbReference type="Proteomes" id="UP001521785"/>
    </source>
</evidence>
<gene>
    <name evidence="1" type="ORF">SLS60_006941</name>
</gene>
<keyword evidence="2" id="KW-1185">Reference proteome</keyword>
<evidence type="ECO:0000313" key="1">
    <source>
        <dbReference type="EMBL" id="KAL1600555.1"/>
    </source>
</evidence>
<dbReference type="Proteomes" id="UP001521785">
    <property type="component" value="Unassembled WGS sequence"/>
</dbReference>
<name>A0ABR3R7Z9_9PLEO</name>
<sequence>MAASLVQRNTPSSPSRFLQGWCSLPAELRLKILTYVLTFDKDDFRGHLITATDYMPARLAYKYLWDSHYQGRFAEIALPLLACPYIDELFNMPQAVLYIWYGKNIFHLGRHNYNCGEKLAYSYLIPNRSAFAYLQHVKVYVRGDYVGWKDLASYCKATKSMPVLKVFEVEFIHLQDIDGDSKDLEKAFTEIETLRVSAQKFVIECHCIGQLLGVIRPPTQSDRVDYTEAASVFKNIKIETSGEKAAKEKFVRYWYDYITKVEVDEMWALPPTSQYAWHKRIVRTQWQ</sequence>
<dbReference type="EMBL" id="JAKJXO020000009">
    <property type="protein sequence ID" value="KAL1600555.1"/>
    <property type="molecule type" value="Genomic_DNA"/>
</dbReference>
<proteinExistence type="predicted"/>
<reference evidence="1 2" key="1">
    <citation type="submission" date="2024-02" db="EMBL/GenBank/DDBJ databases">
        <title>De novo assembly and annotation of 12 fungi associated with fruit tree decline syndrome in Ontario, Canada.</title>
        <authorList>
            <person name="Sulman M."/>
            <person name="Ellouze W."/>
            <person name="Ilyukhin E."/>
        </authorList>
    </citation>
    <scope>NUCLEOTIDE SEQUENCE [LARGE SCALE GENOMIC DNA]</scope>
    <source>
        <strain evidence="1 2">M42-189</strain>
    </source>
</reference>
<accession>A0ABR3R7Z9</accession>
<organism evidence="1 2">
    <name type="scientific">Paraconiothyrium brasiliense</name>
    <dbReference type="NCBI Taxonomy" id="300254"/>
    <lineage>
        <taxon>Eukaryota</taxon>
        <taxon>Fungi</taxon>
        <taxon>Dikarya</taxon>
        <taxon>Ascomycota</taxon>
        <taxon>Pezizomycotina</taxon>
        <taxon>Dothideomycetes</taxon>
        <taxon>Pleosporomycetidae</taxon>
        <taxon>Pleosporales</taxon>
        <taxon>Massarineae</taxon>
        <taxon>Didymosphaeriaceae</taxon>
        <taxon>Paraconiothyrium</taxon>
    </lineage>
</organism>
<protein>
    <submittedName>
        <fullName evidence="1">Uncharacterized protein</fullName>
    </submittedName>
</protein>
<comment type="caution">
    <text evidence="1">The sequence shown here is derived from an EMBL/GenBank/DDBJ whole genome shotgun (WGS) entry which is preliminary data.</text>
</comment>